<evidence type="ECO:0000256" key="5">
    <source>
        <dbReference type="ARBA" id="ARBA00023125"/>
    </source>
</evidence>
<dbReference type="GO" id="GO:0003887">
    <property type="term" value="F:DNA-directed DNA polymerase activity"/>
    <property type="evidence" value="ECO:0007669"/>
    <property type="project" value="UniProtKB-KW"/>
</dbReference>
<reference evidence="8 9" key="1">
    <citation type="submission" date="2014-06" db="EMBL/GenBank/DDBJ databases">
        <title>Whole Genome Sequences of Three Symbiotic Endozoicomonas Bacteria.</title>
        <authorList>
            <person name="Neave M.J."/>
            <person name="Apprill A."/>
            <person name="Voolstra C.R."/>
        </authorList>
    </citation>
    <scope>NUCLEOTIDE SEQUENCE [LARGE SCALE GENOMIC DNA]</scope>
    <source>
        <strain evidence="8 9">LMG 24815</strain>
    </source>
</reference>
<evidence type="ECO:0000256" key="3">
    <source>
        <dbReference type="ARBA" id="ARBA00022695"/>
    </source>
</evidence>
<dbReference type="GO" id="GO:0008296">
    <property type="term" value="F:3'-5'-DNA exonuclease activity"/>
    <property type="evidence" value="ECO:0007669"/>
    <property type="project" value="TreeGrafter"/>
</dbReference>
<feature type="domain" description="DNA-directed DNA polymerase family B multifunctional" evidence="7">
    <location>
        <begin position="11"/>
        <end position="141"/>
    </location>
</feature>
<dbReference type="InterPro" id="IPR050240">
    <property type="entry name" value="DNA_pol_type-B"/>
</dbReference>
<sequence>MPTIRGSETGSKKRYAGLKYTGDDVQLVFKGLETVRSDWTPLAKAFQTALFLHVFADQPLVNLVRDFVRQTLDGERDEELVYRKRLRRKLDQYVKIIPPQVRAARQADEQNRRQGKPLKYHNRGRISYVMTVNGPEAIEYRVSPIDYQHYIQKQLKPVADGVLPFIGLDFTTLVDDQINLF</sequence>
<proteinExistence type="predicted"/>
<accession>A0A081N6V5</accession>
<dbReference type="InterPro" id="IPR006134">
    <property type="entry name" value="DNA-dir_DNA_pol_B_multi_dom"/>
</dbReference>
<dbReference type="Gene3D" id="1.10.132.60">
    <property type="entry name" value="DNA polymerase family B, C-terminal domain"/>
    <property type="match status" value="1"/>
</dbReference>
<protein>
    <recommendedName>
        <fullName evidence="1">DNA-directed DNA polymerase</fullName>
        <ecNumber evidence="1">2.7.7.7</ecNumber>
    </recommendedName>
</protein>
<keyword evidence="5" id="KW-0238">DNA-binding</keyword>
<dbReference type="InterPro" id="IPR023211">
    <property type="entry name" value="DNA_pol_palm_dom_sf"/>
</dbReference>
<dbReference type="eggNOG" id="COG0417">
    <property type="taxonomic scope" value="Bacteria"/>
</dbReference>
<evidence type="ECO:0000256" key="2">
    <source>
        <dbReference type="ARBA" id="ARBA00022679"/>
    </source>
</evidence>
<dbReference type="SUPFAM" id="SSF56672">
    <property type="entry name" value="DNA/RNA polymerases"/>
    <property type="match status" value="1"/>
</dbReference>
<dbReference type="InterPro" id="IPR043502">
    <property type="entry name" value="DNA/RNA_pol_sf"/>
</dbReference>
<gene>
    <name evidence="8" type="ORF">GZ77_06975</name>
</gene>
<keyword evidence="9" id="KW-1185">Reference proteome</keyword>
<dbReference type="GO" id="GO:0000166">
    <property type="term" value="F:nucleotide binding"/>
    <property type="evidence" value="ECO:0007669"/>
    <property type="project" value="InterPro"/>
</dbReference>
<evidence type="ECO:0000256" key="6">
    <source>
        <dbReference type="ARBA" id="ARBA00049244"/>
    </source>
</evidence>
<evidence type="ECO:0000256" key="1">
    <source>
        <dbReference type="ARBA" id="ARBA00012417"/>
    </source>
</evidence>
<dbReference type="PANTHER" id="PTHR10322">
    <property type="entry name" value="DNA POLYMERASE CATALYTIC SUBUNIT"/>
    <property type="match status" value="1"/>
</dbReference>
<comment type="catalytic activity">
    <reaction evidence="6">
        <text>DNA(n) + a 2'-deoxyribonucleoside 5'-triphosphate = DNA(n+1) + diphosphate</text>
        <dbReference type="Rhea" id="RHEA:22508"/>
        <dbReference type="Rhea" id="RHEA-COMP:17339"/>
        <dbReference type="Rhea" id="RHEA-COMP:17340"/>
        <dbReference type="ChEBI" id="CHEBI:33019"/>
        <dbReference type="ChEBI" id="CHEBI:61560"/>
        <dbReference type="ChEBI" id="CHEBI:173112"/>
        <dbReference type="EC" id="2.7.7.7"/>
    </reaction>
</comment>
<dbReference type="Pfam" id="PF00136">
    <property type="entry name" value="DNA_pol_B"/>
    <property type="match status" value="1"/>
</dbReference>
<keyword evidence="4" id="KW-0239">DNA-directed DNA polymerase</keyword>
<evidence type="ECO:0000313" key="9">
    <source>
        <dbReference type="Proteomes" id="UP000028006"/>
    </source>
</evidence>
<name>A0A081N6V5_9GAMM</name>
<comment type="caution">
    <text evidence="8">The sequence shown here is derived from an EMBL/GenBank/DDBJ whole genome shotgun (WGS) entry which is preliminary data.</text>
</comment>
<dbReference type="EMBL" id="JOKG01000002">
    <property type="protein sequence ID" value="KEQ14178.1"/>
    <property type="molecule type" value="Genomic_DNA"/>
</dbReference>
<evidence type="ECO:0000256" key="4">
    <source>
        <dbReference type="ARBA" id="ARBA00022932"/>
    </source>
</evidence>
<evidence type="ECO:0000259" key="7">
    <source>
        <dbReference type="Pfam" id="PF00136"/>
    </source>
</evidence>
<dbReference type="Proteomes" id="UP000028006">
    <property type="component" value="Unassembled WGS sequence"/>
</dbReference>
<dbReference type="PANTHER" id="PTHR10322:SF23">
    <property type="entry name" value="DNA POLYMERASE DELTA CATALYTIC SUBUNIT"/>
    <property type="match status" value="1"/>
</dbReference>
<dbReference type="EC" id="2.7.7.7" evidence="1"/>
<dbReference type="FunFam" id="1.10.132.60:FF:000008">
    <property type="entry name" value="DNA polymerase"/>
    <property type="match status" value="1"/>
</dbReference>
<dbReference type="GO" id="GO:0009432">
    <property type="term" value="P:SOS response"/>
    <property type="evidence" value="ECO:0007669"/>
    <property type="project" value="TreeGrafter"/>
</dbReference>
<dbReference type="Gene3D" id="3.90.1600.10">
    <property type="entry name" value="Palm domain of DNA polymerase"/>
    <property type="match status" value="1"/>
</dbReference>
<keyword evidence="2" id="KW-0808">Transferase</keyword>
<dbReference type="AlphaFoldDB" id="A0A081N6V5"/>
<evidence type="ECO:0000313" key="8">
    <source>
        <dbReference type="EMBL" id="KEQ14178.1"/>
    </source>
</evidence>
<organism evidence="8 9">
    <name type="scientific">Endozoicomonas montiporae</name>
    <dbReference type="NCBI Taxonomy" id="1027273"/>
    <lineage>
        <taxon>Bacteria</taxon>
        <taxon>Pseudomonadati</taxon>
        <taxon>Pseudomonadota</taxon>
        <taxon>Gammaproteobacteria</taxon>
        <taxon>Oceanospirillales</taxon>
        <taxon>Endozoicomonadaceae</taxon>
        <taxon>Endozoicomonas</taxon>
    </lineage>
</organism>
<keyword evidence="3" id="KW-0548">Nucleotidyltransferase</keyword>
<dbReference type="GO" id="GO:0045004">
    <property type="term" value="P:DNA replication proofreading"/>
    <property type="evidence" value="ECO:0007669"/>
    <property type="project" value="TreeGrafter"/>
</dbReference>
<dbReference type="InterPro" id="IPR042087">
    <property type="entry name" value="DNA_pol_B_thumb"/>
</dbReference>
<dbReference type="GO" id="GO:0003677">
    <property type="term" value="F:DNA binding"/>
    <property type="evidence" value="ECO:0007669"/>
    <property type="project" value="UniProtKB-KW"/>
</dbReference>